<reference evidence="4" key="1">
    <citation type="submission" date="2014-08" db="EMBL/GenBank/DDBJ databases">
        <authorList>
            <person name="Murali S."/>
            <person name="Richards S."/>
            <person name="Bandaranaike D."/>
            <person name="Bellair M."/>
            <person name="Blankenburg K."/>
            <person name="Chao H."/>
            <person name="Dinh H."/>
            <person name="Doddapaneni H."/>
            <person name="Dugan-Rocha S."/>
            <person name="Elkadiri S."/>
            <person name="Gnanaolivu R."/>
            <person name="Hughes D."/>
            <person name="Lee S."/>
            <person name="Li M."/>
            <person name="Ming W."/>
            <person name="Munidasa M."/>
            <person name="Muniz J."/>
            <person name="Nguyen L."/>
            <person name="Osuji N."/>
            <person name="Pu L.-L."/>
            <person name="Puazo M."/>
            <person name="Skinner E."/>
            <person name="Qu C."/>
            <person name="Quiroz J."/>
            <person name="Raj R."/>
            <person name="Weissenberger G."/>
            <person name="Xin Y."/>
            <person name="Zou X."/>
            <person name="Han Y."/>
            <person name="Worley K."/>
            <person name="Muzny D."/>
            <person name="Gibbs R."/>
        </authorList>
    </citation>
    <scope>NUCLEOTIDE SEQUENCE</scope>
    <source>
        <strain evidence="4">HAZT.00-mixed</strain>
        <tissue evidence="4">Whole organism</tissue>
    </source>
</reference>
<dbReference type="Pfam" id="PF07690">
    <property type="entry name" value="MFS_1"/>
    <property type="match status" value="1"/>
</dbReference>
<keyword evidence="2" id="KW-0812">Transmembrane</keyword>
<comment type="caution">
    <text evidence="4">The sequence shown here is derived from an EMBL/GenBank/DDBJ whole genome shotgun (WGS) entry which is preliminary data.</text>
</comment>
<reference evidence="4" key="3">
    <citation type="submission" date="2019-06" db="EMBL/GenBank/DDBJ databases">
        <authorList>
            <person name="Poynton C."/>
            <person name="Hasenbein S."/>
            <person name="Benoit J.B."/>
            <person name="Sepulveda M.S."/>
            <person name="Poelchau M.F."/>
            <person name="Murali S.C."/>
            <person name="Chen S."/>
            <person name="Glastad K.M."/>
            <person name="Werren J.H."/>
            <person name="Vineis J.H."/>
            <person name="Bowen J.L."/>
            <person name="Friedrich M."/>
            <person name="Jones J."/>
            <person name="Robertson H.M."/>
            <person name="Feyereisen R."/>
            <person name="Mechler-Hickson A."/>
            <person name="Mathers N."/>
            <person name="Lee C.E."/>
            <person name="Colbourne J.K."/>
            <person name="Biales A."/>
            <person name="Johnston J.S."/>
            <person name="Wellborn G.A."/>
            <person name="Rosendale A.J."/>
            <person name="Cridge A.G."/>
            <person name="Munoz-Torres M.C."/>
            <person name="Bain P.A."/>
            <person name="Manny A.R."/>
            <person name="Major K.M."/>
            <person name="Lambert F.N."/>
            <person name="Vulpe C.D."/>
            <person name="Tuck P."/>
            <person name="Blalock B.J."/>
            <person name="Lin Y.-Y."/>
            <person name="Smith M.E."/>
            <person name="Ochoa-Acuna H."/>
            <person name="Chen M.-J.M."/>
            <person name="Childers C.P."/>
            <person name="Qu J."/>
            <person name="Dugan S."/>
            <person name="Lee S.L."/>
            <person name="Chao H."/>
            <person name="Dinh H."/>
            <person name="Han Y."/>
            <person name="Doddapaneni H."/>
            <person name="Worley K.C."/>
            <person name="Muzny D.M."/>
            <person name="Gibbs R.A."/>
            <person name="Richards S."/>
        </authorList>
    </citation>
    <scope>NUCLEOTIDE SEQUENCE</scope>
    <source>
        <strain evidence="4">HAZT.00-mixed</strain>
        <tissue evidence="4">Whole organism</tissue>
    </source>
</reference>
<dbReference type="Proteomes" id="UP000711488">
    <property type="component" value="Unassembled WGS sequence"/>
</dbReference>
<dbReference type="InterPro" id="IPR011701">
    <property type="entry name" value="MFS"/>
</dbReference>
<keyword evidence="2" id="KW-1133">Transmembrane helix</keyword>
<accession>A0A6A0H0P7</accession>
<keyword evidence="2" id="KW-0472">Membrane</keyword>
<dbReference type="EMBL" id="JQDR03010282">
    <property type="protein sequence ID" value="KAA0194496.1"/>
    <property type="molecule type" value="Genomic_DNA"/>
</dbReference>
<dbReference type="PANTHER" id="PTHR11360:SF284">
    <property type="entry name" value="EG:103B4.3 PROTEIN-RELATED"/>
    <property type="match status" value="1"/>
</dbReference>
<reference evidence="4" key="2">
    <citation type="journal article" date="2018" name="Environ. Sci. Technol.">
        <title>The Toxicogenome of Hyalella azteca: A Model for Sediment Ecotoxicology and Evolutionary Toxicology.</title>
        <authorList>
            <person name="Poynton H.C."/>
            <person name="Hasenbein S."/>
            <person name="Benoit J.B."/>
            <person name="Sepulveda M.S."/>
            <person name="Poelchau M.F."/>
            <person name="Hughes D.S.T."/>
            <person name="Murali S.C."/>
            <person name="Chen S."/>
            <person name="Glastad K.M."/>
            <person name="Goodisman M.A.D."/>
            <person name="Werren J.H."/>
            <person name="Vineis J.H."/>
            <person name="Bowen J.L."/>
            <person name="Friedrich M."/>
            <person name="Jones J."/>
            <person name="Robertson H.M."/>
            <person name="Feyereisen R."/>
            <person name="Mechler-Hickson A."/>
            <person name="Mathers N."/>
            <person name="Lee C.E."/>
            <person name="Colbourne J.K."/>
            <person name="Biales A."/>
            <person name="Johnston J.S."/>
            <person name="Wellborn G.A."/>
            <person name="Rosendale A.J."/>
            <person name="Cridge A.G."/>
            <person name="Munoz-Torres M.C."/>
            <person name="Bain P.A."/>
            <person name="Manny A.R."/>
            <person name="Major K.M."/>
            <person name="Lambert F.N."/>
            <person name="Vulpe C.D."/>
            <person name="Tuck P."/>
            <person name="Blalock B.J."/>
            <person name="Lin Y.Y."/>
            <person name="Smith M.E."/>
            <person name="Ochoa-Acuna H."/>
            <person name="Chen M.M."/>
            <person name="Childers C.P."/>
            <person name="Qu J."/>
            <person name="Dugan S."/>
            <person name="Lee S.L."/>
            <person name="Chao H."/>
            <person name="Dinh H."/>
            <person name="Han Y."/>
            <person name="Doddapaneni H."/>
            <person name="Worley K.C."/>
            <person name="Muzny D.M."/>
            <person name="Gibbs R.A."/>
            <person name="Richards S."/>
        </authorList>
    </citation>
    <scope>NUCLEOTIDE SEQUENCE</scope>
    <source>
        <strain evidence="4">HAZT.00-mixed</strain>
        <tissue evidence="4">Whole organism</tissue>
    </source>
</reference>
<dbReference type="PROSITE" id="PS50850">
    <property type="entry name" value="MFS"/>
    <property type="match status" value="1"/>
</dbReference>
<dbReference type="InterPro" id="IPR036259">
    <property type="entry name" value="MFS_trans_sf"/>
</dbReference>
<sequence length="121" mass="12779">MVVDGIAYSFSPFLPVYMEAFGADMSKVVKRLVRGAVCGEYLLVVPGDGLGFGMIYLPAVVCVGYYFEKKRALATGIAVCGSGVGTMLFPPFVKFLLAQYGWRGTNILLAGLVLNAVVGAG</sequence>
<feature type="domain" description="Major facilitator superfamily (MFS) profile" evidence="3">
    <location>
        <begin position="1"/>
        <end position="121"/>
    </location>
</feature>
<feature type="transmembrane region" description="Helical" evidence="2">
    <location>
        <begin position="49"/>
        <end position="67"/>
    </location>
</feature>
<evidence type="ECO:0000313" key="4">
    <source>
        <dbReference type="EMBL" id="KAA0194496.1"/>
    </source>
</evidence>
<dbReference type="InterPro" id="IPR050327">
    <property type="entry name" value="Proton-linked_MCT"/>
</dbReference>
<comment type="subcellular location">
    <subcellularLocation>
        <location evidence="1">Membrane</location>
        <topology evidence="1">Multi-pass membrane protein</topology>
    </subcellularLocation>
</comment>
<evidence type="ECO:0000256" key="2">
    <source>
        <dbReference type="SAM" id="Phobius"/>
    </source>
</evidence>
<dbReference type="Gene3D" id="1.20.1250.20">
    <property type="entry name" value="MFS general substrate transporter like domains"/>
    <property type="match status" value="1"/>
</dbReference>
<dbReference type="SUPFAM" id="SSF103473">
    <property type="entry name" value="MFS general substrate transporter"/>
    <property type="match status" value="1"/>
</dbReference>
<gene>
    <name evidence="4" type="ORF">HAZT_HAZT006751</name>
</gene>
<proteinExistence type="predicted"/>
<dbReference type="GO" id="GO:0016020">
    <property type="term" value="C:membrane"/>
    <property type="evidence" value="ECO:0007669"/>
    <property type="project" value="UniProtKB-SubCell"/>
</dbReference>
<dbReference type="GO" id="GO:0008028">
    <property type="term" value="F:monocarboxylic acid transmembrane transporter activity"/>
    <property type="evidence" value="ECO:0007669"/>
    <property type="project" value="TreeGrafter"/>
</dbReference>
<feature type="transmembrane region" description="Helical" evidence="2">
    <location>
        <begin position="99"/>
        <end position="118"/>
    </location>
</feature>
<feature type="transmembrane region" description="Helical" evidence="2">
    <location>
        <begin position="74"/>
        <end position="93"/>
    </location>
</feature>
<organism evidence="4">
    <name type="scientific">Hyalella azteca</name>
    <name type="common">Amphipod</name>
    <dbReference type="NCBI Taxonomy" id="294128"/>
    <lineage>
        <taxon>Eukaryota</taxon>
        <taxon>Metazoa</taxon>
        <taxon>Ecdysozoa</taxon>
        <taxon>Arthropoda</taxon>
        <taxon>Crustacea</taxon>
        <taxon>Multicrustacea</taxon>
        <taxon>Malacostraca</taxon>
        <taxon>Eumalacostraca</taxon>
        <taxon>Peracarida</taxon>
        <taxon>Amphipoda</taxon>
        <taxon>Senticaudata</taxon>
        <taxon>Talitrida</taxon>
        <taxon>Talitroidea</taxon>
        <taxon>Hyalellidae</taxon>
        <taxon>Hyalella</taxon>
    </lineage>
</organism>
<evidence type="ECO:0000259" key="3">
    <source>
        <dbReference type="PROSITE" id="PS50850"/>
    </source>
</evidence>
<protein>
    <recommendedName>
        <fullName evidence="3">Major facilitator superfamily (MFS) profile domain-containing protein</fullName>
    </recommendedName>
</protein>
<name>A0A6A0H0P7_HYAAZ</name>
<dbReference type="InterPro" id="IPR020846">
    <property type="entry name" value="MFS_dom"/>
</dbReference>
<feature type="non-terminal residue" evidence="4">
    <location>
        <position position="121"/>
    </location>
</feature>
<dbReference type="AlphaFoldDB" id="A0A6A0H0P7"/>
<evidence type="ECO:0000256" key="1">
    <source>
        <dbReference type="ARBA" id="ARBA00004141"/>
    </source>
</evidence>
<dbReference type="PANTHER" id="PTHR11360">
    <property type="entry name" value="MONOCARBOXYLATE TRANSPORTER"/>
    <property type="match status" value="1"/>
</dbReference>